<dbReference type="GO" id="GO:0006629">
    <property type="term" value="P:lipid metabolic process"/>
    <property type="evidence" value="ECO:0007669"/>
    <property type="project" value="InterPro"/>
</dbReference>
<dbReference type="PANTHER" id="PTHR31595:SF67">
    <property type="entry name" value="WAX SYNTHASE DOMAIN-CONTAINING PROTEIN"/>
    <property type="match status" value="1"/>
</dbReference>
<organism evidence="8 9">
    <name type="scientific">Cordyceps javanica</name>
    <dbReference type="NCBI Taxonomy" id="43265"/>
    <lineage>
        <taxon>Eukaryota</taxon>
        <taxon>Fungi</taxon>
        <taxon>Dikarya</taxon>
        <taxon>Ascomycota</taxon>
        <taxon>Pezizomycotina</taxon>
        <taxon>Sordariomycetes</taxon>
        <taxon>Hypocreomycetidae</taxon>
        <taxon>Hypocreales</taxon>
        <taxon>Cordycipitaceae</taxon>
        <taxon>Cordyceps</taxon>
    </lineage>
</organism>
<proteinExistence type="inferred from homology"/>
<dbReference type="InterPro" id="IPR044851">
    <property type="entry name" value="Wax_synthase"/>
</dbReference>
<dbReference type="EMBL" id="SPUK01000005">
    <property type="protein sequence ID" value="TQV96810.1"/>
    <property type="molecule type" value="Genomic_DNA"/>
</dbReference>
<dbReference type="InterPro" id="IPR032805">
    <property type="entry name" value="Wax_synthase_dom"/>
</dbReference>
<dbReference type="PANTHER" id="PTHR31595">
    <property type="entry name" value="LONG-CHAIN-ALCOHOL O-FATTY-ACYLTRANSFERASE 3-RELATED"/>
    <property type="match status" value="1"/>
</dbReference>
<evidence type="ECO:0000256" key="1">
    <source>
        <dbReference type="ARBA" id="ARBA00004141"/>
    </source>
</evidence>
<dbReference type="Proteomes" id="UP000315783">
    <property type="component" value="Unassembled WGS sequence"/>
</dbReference>
<evidence type="ECO:0000313" key="9">
    <source>
        <dbReference type="Proteomes" id="UP000315783"/>
    </source>
</evidence>
<evidence type="ECO:0000313" key="8">
    <source>
        <dbReference type="EMBL" id="TQV96810.1"/>
    </source>
</evidence>
<comment type="similarity">
    <text evidence="2">Belongs to the wax synthase family.</text>
</comment>
<gene>
    <name evidence="8" type="ORF">IF1G_04050</name>
</gene>
<keyword evidence="5" id="KW-1133">Transmembrane helix</keyword>
<evidence type="ECO:0000256" key="4">
    <source>
        <dbReference type="ARBA" id="ARBA00022692"/>
    </source>
</evidence>
<evidence type="ECO:0000256" key="2">
    <source>
        <dbReference type="ARBA" id="ARBA00007282"/>
    </source>
</evidence>
<comment type="subcellular location">
    <subcellularLocation>
        <location evidence="1">Membrane</location>
        <topology evidence="1">Multi-pass membrane protein</topology>
    </subcellularLocation>
</comment>
<dbReference type="GO" id="GO:0016020">
    <property type="term" value="C:membrane"/>
    <property type="evidence" value="ECO:0007669"/>
    <property type="project" value="UniProtKB-SubCell"/>
</dbReference>
<reference evidence="8 9" key="1">
    <citation type="journal article" date="2019" name="Appl. Microbiol. Biotechnol.">
        <title>Genome sequence of Isaria javanica and comparative genome analysis insights into family S53 peptidase evolution in fungal entomopathogens.</title>
        <authorList>
            <person name="Lin R."/>
            <person name="Zhang X."/>
            <person name="Xin B."/>
            <person name="Zou M."/>
            <person name="Gao Y."/>
            <person name="Qin F."/>
            <person name="Hu Q."/>
            <person name="Xie B."/>
            <person name="Cheng X."/>
        </authorList>
    </citation>
    <scope>NUCLEOTIDE SEQUENCE [LARGE SCALE GENOMIC DNA]</scope>
    <source>
        <strain evidence="8 9">IJ1G</strain>
    </source>
</reference>
<evidence type="ECO:0000256" key="3">
    <source>
        <dbReference type="ARBA" id="ARBA00022679"/>
    </source>
</evidence>
<dbReference type="Pfam" id="PF13813">
    <property type="entry name" value="MBOAT_2"/>
    <property type="match status" value="1"/>
</dbReference>
<sequence length="274" mass="31306">MLDFLGTFMMKDPYFVFGREKSLEYALPWYLENLPPWRLEAYRQLFSITGAFSAVAAAYSLADLVHYGVTLYCNPSRNIPWIYTSAVGSLGEVFDRGLAGFWGSWWHQTFRQQFLSPAAFLVKKGIILKGTALGNLVALMSTFAMSGLLHGMGSLSAVPQTKLWKQPAFFLLQPVGIILQQQIAFRLHRSLPTAHVTLRRIGNAWFTLLWLYATAPLFNDDMAEMGLWLLEPVPFSVFRAMGFGYPGDAAWRWDRSYFFRWHSGRSWWQSGFAI</sequence>
<evidence type="ECO:0000256" key="5">
    <source>
        <dbReference type="ARBA" id="ARBA00022989"/>
    </source>
</evidence>
<protein>
    <submittedName>
        <fullName evidence="8">Membrane bound o-acyl transferase family domain-containing protein</fullName>
    </submittedName>
</protein>
<accession>A0A545V524</accession>
<evidence type="ECO:0000259" key="7">
    <source>
        <dbReference type="Pfam" id="PF13813"/>
    </source>
</evidence>
<dbReference type="OrthoDB" id="4865541at2759"/>
<dbReference type="AlphaFoldDB" id="A0A545V524"/>
<evidence type="ECO:0000256" key="6">
    <source>
        <dbReference type="ARBA" id="ARBA00023136"/>
    </source>
</evidence>
<dbReference type="GO" id="GO:0008374">
    <property type="term" value="F:O-acyltransferase activity"/>
    <property type="evidence" value="ECO:0007669"/>
    <property type="project" value="InterPro"/>
</dbReference>
<comment type="caution">
    <text evidence="8">The sequence shown here is derived from an EMBL/GenBank/DDBJ whole genome shotgun (WGS) entry which is preliminary data.</text>
</comment>
<keyword evidence="6" id="KW-0472">Membrane</keyword>
<keyword evidence="9" id="KW-1185">Reference proteome</keyword>
<keyword evidence="4" id="KW-0812">Transmembrane</keyword>
<feature type="domain" description="Wax synthase" evidence="7">
    <location>
        <begin position="87"/>
        <end position="172"/>
    </location>
</feature>
<name>A0A545V524_9HYPO</name>
<keyword evidence="3 8" id="KW-0808">Transferase</keyword>